<keyword evidence="18" id="KW-1185">Reference proteome</keyword>
<feature type="active site" evidence="15">
    <location>
        <position position="106"/>
    </location>
</feature>
<dbReference type="NCBIfam" id="NF002677">
    <property type="entry name" value="PRK02406.1"/>
    <property type="match status" value="1"/>
</dbReference>
<dbReference type="GO" id="GO:0009432">
    <property type="term" value="P:SOS response"/>
    <property type="evidence" value="ECO:0007669"/>
    <property type="project" value="TreeGrafter"/>
</dbReference>
<dbReference type="CDD" id="cd03586">
    <property type="entry name" value="PolY_Pol_IV_kappa"/>
    <property type="match status" value="1"/>
</dbReference>
<feature type="binding site" evidence="15">
    <location>
        <position position="105"/>
    </location>
    <ligand>
        <name>Mg(2+)</name>
        <dbReference type="ChEBI" id="CHEBI:18420"/>
    </ligand>
</feature>
<dbReference type="GO" id="GO:0003684">
    <property type="term" value="F:damaged DNA binding"/>
    <property type="evidence" value="ECO:0007669"/>
    <property type="project" value="InterPro"/>
</dbReference>
<keyword evidence="9 15" id="KW-0227">DNA damage</keyword>
<dbReference type="InterPro" id="IPR043128">
    <property type="entry name" value="Rev_trsase/Diguanyl_cyclase"/>
</dbReference>
<evidence type="ECO:0000313" key="18">
    <source>
        <dbReference type="Proteomes" id="UP000447545"/>
    </source>
</evidence>
<dbReference type="Proteomes" id="UP000447545">
    <property type="component" value="Unassembled WGS sequence"/>
</dbReference>
<evidence type="ECO:0000256" key="3">
    <source>
        <dbReference type="ARBA" id="ARBA00022457"/>
    </source>
</evidence>
<evidence type="ECO:0000256" key="13">
    <source>
        <dbReference type="ARBA" id="ARBA00023204"/>
    </source>
</evidence>
<evidence type="ECO:0000259" key="16">
    <source>
        <dbReference type="PROSITE" id="PS50173"/>
    </source>
</evidence>
<dbReference type="Gene3D" id="1.10.150.20">
    <property type="entry name" value="5' to 3' exonuclease, C-terminal subdomain"/>
    <property type="match status" value="1"/>
</dbReference>
<dbReference type="HAMAP" id="MF_01113">
    <property type="entry name" value="DNApol_IV"/>
    <property type="match status" value="1"/>
</dbReference>
<dbReference type="InterPro" id="IPR043502">
    <property type="entry name" value="DNA/RNA_pol_sf"/>
</dbReference>
<name>A0A7K1GA75_9FLAO</name>
<dbReference type="Pfam" id="PF00817">
    <property type="entry name" value="IMS"/>
    <property type="match status" value="1"/>
</dbReference>
<dbReference type="GO" id="GO:0006261">
    <property type="term" value="P:DNA-templated DNA replication"/>
    <property type="evidence" value="ECO:0007669"/>
    <property type="project" value="UniProtKB-UniRule"/>
</dbReference>
<evidence type="ECO:0000256" key="14">
    <source>
        <dbReference type="ARBA" id="ARBA00049244"/>
    </source>
</evidence>
<dbReference type="InterPro" id="IPR050116">
    <property type="entry name" value="DNA_polymerase-Y"/>
</dbReference>
<comment type="function">
    <text evidence="15">Poorly processive, error-prone DNA polymerase involved in untargeted mutagenesis. Copies undamaged DNA at stalled replication forks, which arise in vivo from mismatched or misaligned primer ends. These misaligned primers can be extended by PolIV. Exhibits no 3'-5' exonuclease (proofreading) activity. May be involved in translesional synthesis, in conjunction with the beta clamp from PolIII.</text>
</comment>
<dbReference type="RefSeq" id="WP_155088049.1">
    <property type="nucleotide sequence ID" value="NZ_WJYA01000004.1"/>
</dbReference>
<dbReference type="InterPro" id="IPR022880">
    <property type="entry name" value="DNApol_IV"/>
</dbReference>
<dbReference type="GO" id="GO:0006281">
    <property type="term" value="P:DNA repair"/>
    <property type="evidence" value="ECO:0007669"/>
    <property type="project" value="UniProtKB-UniRule"/>
</dbReference>
<evidence type="ECO:0000256" key="6">
    <source>
        <dbReference type="ARBA" id="ARBA00022695"/>
    </source>
</evidence>
<evidence type="ECO:0000313" key="17">
    <source>
        <dbReference type="EMBL" id="MTE26210.1"/>
    </source>
</evidence>
<evidence type="ECO:0000256" key="8">
    <source>
        <dbReference type="ARBA" id="ARBA00022723"/>
    </source>
</evidence>
<organism evidence="17 18">
    <name type="scientific">Winogradskyella ouciana</name>
    <dbReference type="NCBI Taxonomy" id="2608631"/>
    <lineage>
        <taxon>Bacteria</taxon>
        <taxon>Pseudomonadati</taxon>
        <taxon>Bacteroidota</taxon>
        <taxon>Flavobacteriia</taxon>
        <taxon>Flavobacteriales</taxon>
        <taxon>Flavobacteriaceae</taxon>
        <taxon>Winogradskyella</taxon>
    </lineage>
</organism>
<keyword evidence="10 15" id="KW-0460">Magnesium</keyword>
<evidence type="ECO:0000256" key="4">
    <source>
        <dbReference type="ARBA" id="ARBA00022490"/>
    </source>
</evidence>
<dbReference type="Pfam" id="PF11799">
    <property type="entry name" value="IMS_C"/>
    <property type="match status" value="1"/>
</dbReference>
<feature type="binding site" evidence="15">
    <location>
        <position position="11"/>
    </location>
    <ligand>
        <name>Mg(2+)</name>
        <dbReference type="ChEBI" id="CHEBI:18420"/>
    </ligand>
</feature>
<dbReference type="PANTHER" id="PTHR11076">
    <property type="entry name" value="DNA REPAIR POLYMERASE UMUC / TRANSFERASE FAMILY MEMBER"/>
    <property type="match status" value="1"/>
</dbReference>
<keyword evidence="8 15" id="KW-0479">Metal-binding</keyword>
<dbReference type="PROSITE" id="PS50173">
    <property type="entry name" value="UMUC"/>
    <property type="match status" value="1"/>
</dbReference>
<reference evidence="17 18" key="1">
    <citation type="submission" date="2019-11" db="EMBL/GenBank/DDBJ databases">
        <title>Winogradskyella ouciana sp. nov., isolated from the hadal seawater of the Mariana Trench.</title>
        <authorList>
            <person name="Liu R."/>
        </authorList>
    </citation>
    <scope>NUCLEOTIDE SEQUENCE [LARGE SCALE GENOMIC DNA]</scope>
    <source>
        <strain evidence="17 18">ZXX205</strain>
    </source>
</reference>
<dbReference type="EC" id="2.7.7.7" evidence="15"/>
<keyword evidence="11 15" id="KW-0239">DNA-directed DNA polymerase</keyword>
<sequence length="405" mass="45707">MVNNRSIVHMDLDTFFVSCERLLDSRLNGKPVLIGGTSDRGVVASCSYEARTFGVHSAMPMRMAKQLCPEAIILRGNSGIYTKFSQNVTDVIKESVPLYEKTSIDEFYLDLTGMDKFFGCHKLASELRQRIIKETGLPISFGLSLNKTVSKIATGEAKPNNEIRVISGTEKPFLAPLSVKKIPMVGNVTYKALCDLGVKRIKTVQDMPMELMHKVLGKNGLSIWKKANGIDNSPVIQYHERKSISTERTFGQDTTNVHKLRGLVIAMAENLAFQLRRGNKLTACVTFKIRYSDFQTYTQQQRIPYSAMDHNIIPVVLDLFKKLYNRRLLVRLIGVKFSHLVEGGHQINLFEDNEMHLNLAQALDKMRERYGDRAVMNAAGMEAKTISRWNPFTGEPPPLLANRHQ</sequence>
<keyword evidence="6 15" id="KW-0548">Nucleotidyltransferase</keyword>
<dbReference type="Gene3D" id="3.30.1490.100">
    <property type="entry name" value="DNA polymerase, Y-family, little finger domain"/>
    <property type="match status" value="1"/>
</dbReference>
<dbReference type="InterPro" id="IPR017961">
    <property type="entry name" value="DNA_pol_Y-fam_little_finger"/>
</dbReference>
<dbReference type="PANTHER" id="PTHR11076:SF33">
    <property type="entry name" value="DNA POLYMERASE KAPPA"/>
    <property type="match status" value="1"/>
</dbReference>
<evidence type="ECO:0000256" key="9">
    <source>
        <dbReference type="ARBA" id="ARBA00022763"/>
    </source>
</evidence>
<dbReference type="EMBL" id="WJYA01000004">
    <property type="protein sequence ID" value="MTE26210.1"/>
    <property type="molecule type" value="Genomic_DNA"/>
</dbReference>
<dbReference type="Gene3D" id="3.30.70.270">
    <property type="match status" value="1"/>
</dbReference>
<evidence type="ECO:0000256" key="5">
    <source>
        <dbReference type="ARBA" id="ARBA00022679"/>
    </source>
</evidence>
<gene>
    <name evidence="15 17" type="primary">dinB</name>
    <name evidence="17" type="ORF">F1003_04620</name>
</gene>
<feature type="site" description="Substrate discrimination" evidence="15">
    <location>
        <position position="16"/>
    </location>
</feature>
<keyword evidence="13 15" id="KW-0234">DNA repair</keyword>
<comment type="similarity">
    <text evidence="2 15">Belongs to the DNA polymerase type-Y family.</text>
</comment>
<keyword evidence="7 15" id="KW-0235">DNA replication</keyword>
<dbReference type="SUPFAM" id="SSF56672">
    <property type="entry name" value="DNA/RNA polymerases"/>
    <property type="match status" value="1"/>
</dbReference>
<feature type="domain" description="UmuC" evidence="16">
    <location>
        <begin position="7"/>
        <end position="186"/>
    </location>
</feature>
<protein>
    <recommendedName>
        <fullName evidence="15">DNA polymerase IV</fullName>
        <shortName evidence="15">Pol IV</shortName>
        <ecNumber evidence="15">2.7.7.7</ecNumber>
    </recommendedName>
</protein>
<comment type="catalytic activity">
    <reaction evidence="14 15">
        <text>DNA(n) + a 2'-deoxyribonucleoside 5'-triphosphate = DNA(n+1) + diphosphate</text>
        <dbReference type="Rhea" id="RHEA:22508"/>
        <dbReference type="Rhea" id="RHEA-COMP:17339"/>
        <dbReference type="Rhea" id="RHEA-COMP:17340"/>
        <dbReference type="ChEBI" id="CHEBI:33019"/>
        <dbReference type="ChEBI" id="CHEBI:61560"/>
        <dbReference type="ChEBI" id="CHEBI:173112"/>
        <dbReference type="EC" id="2.7.7.7"/>
    </reaction>
</comment>
<dbReference type="GO" id="GO:0000287">
    <property type="term" value="F:magnesium ion binding"/>
    <property type="evidence" value="ECO:0007669"/>
    <property type="project" value="UniProtKB-UniRule"/>
</dbReference>
<comment type="cofactor">
    <cofactor evidence="15">
        <name>Mg(2+)</name>
        <dbReference type="ChEBI" id="CHEBI:18420"/>
    </cofactor>
    <text evidence="15">Binds 2 magnesium ions per subunit.</text>
</comment>
<dbReference type="GO" id="GO:0042276">
    <property type="term" value="P:error-prone translesion synthesis"/>
    <property type="evidence" value="ECO:0007669"/>
    <property type="project" value="TreeGrafter"/>
</dbReference>
<evidence type="ECO:0000256" key="15">
    <source>
        <dbReference type="HAMAP-Rule" id="MF_01113"/>
    </source>
</evidence>
<dbReference type="FunFam" id="3.40.1170.60:FF:000001">
    <property type="entry name" value="DNA polymerase IV"/>
    <property type="match status" value="1"/>
</dbReference>
<dbReference type="SUPFAM" id="SSF100879">
    <property type="entry name" value="Lesion bypass DNA polymerase (Y-family), little finger domain"/>
    <property type="match status" value="1"/>
</dbReference>
<proteinExistence type="inferred from homology"/>
<comment type="caution">
    <text evidence="17">The sequence shown here is derived from an EMBL/GenBank/DDBJ whole genome shotgun (WGS) entry which is preliminary data.</text>
</comment>
<evidence type="ECO:0000256" key="1">
    <source>
        <dbReference type="ARBA" id="ARBA00004496"/>
    </source>
</evidence>
<accession>A0A7K1GA75</accession>
<keyword evidence="3 15" id="KW-0515">Mutator protein</keyword>
<evidence type="ECO:0000256" key="2">
    <source>
        <dbReference type="ARBA" id="ARBA00010945"/>
    </source>
</evidence>
<comment type="subcellular location">
    <subcellularLocation>
        <location evidence="1 15">Cytoplasm</location>
    </subcellularLocation>
</comment>
<keyword evidence="5 15" id="KW-0808">Transferase</keyword>
<keyword evidence="4 15" id="KW-0963">Cytoplasm</keyword>
<dbReference type="GO" id="GO:0005829">
    <property type="term" value="C:cytosol"/>
    <property type="evidence" value="ECO:0007669"/>
    <property type="project" value="TreeGrafter"/>
</dbReference>
<evidence type="ECO:0000256" key="12">
    <source>
        <dbReference type="ARBA" id="ARBA00023125"/>
    </source>
</evidence>
<comment type="subunit">
    <text evidence="15">Monomer.</text>
</comment>
<evidence type="ECO:0000256" key="10">
    <source>
        <dbReference type="ARBA" id="ARBA00022842"/>
    </source>
</evidence>
<dbReference type="GO" id="GO:0003887">
    <property type="term" value="F:DNA-directed DNA polymerase activity"/>
    <property type="evidence" value="ECO:0007669"/>
    <property type="project" value="UniProtKB-UniRule"/>
</dbReference>
<evidence type="ECO:0000256" key="11">
    <source>
        <dbReference type="ARBA" id="ARBA00022932"/>
    </source>
</evidence>
<dbReference type="AlphaFoldDB" id="A0A7K1GA75"/>
<dbReference type="InterPro" id="IPR036775">
    <property type="entry name" value="DNA_pol_Y-fam_lit_finger_sf"/>
</dbReference>
<dbReference type="Gene3D" id="3.40.1170.60">
    <property type="match status" value="1"/>
</dbReference>
<evidence type="ECO:0000256" key="7">
    <source>
        <dbReference type="ARBA" id="ARBA00022705"/>
    </source>
</evidence>
<keyword evidence="12 15" id="KW-0238">DNA-binding</keyword>
<dbReference type="InterPro" id="IPR001126">
    <property type="entry name" value="UmuC"/>
</dbReference>